<evidence type="ECO:0000313" key="16">
    <source>
        <dbReference type="Proteomes" id="UP000184447"/>
    </source>
</evidence>
<dbReference type="EMBL" id="FQXM01000002">
    <property type="protein sequence ID" value="SHH13212.1"/>
    <property type="molecule type" value="Genomic_DNA"/>
</dbReference>
<keyword evidence="10" id="KW-0464">Manganese</keyword>
<dbReference type="GO" id="GO:0004363">
    <property type="term" value="F:glutathione synthase activity"/>
    <property type="evidence" value="ECO:0007669"/>
    <property type="project" value="UniProtKB-UniRule"/>
</dbReference>
<dbReference type="UniPathway" id="UPA00142">
    <property type="reaction ID" value="UER00209"/>
</dbReference>
<evidence type="ECO:0000256" key="4">
    <source>
        <dbReference type="ARBA" id="ARBA00022598"/>
    </source>
</evidence>
<dbReference type="InterPro" id="IPR007370">
    <property type="entry name" value="Glu_cys_ligase"/>
</dbReference>
<reference evidence="15 16" key="1">
    <citation type="submission" date="2016-11" db="EMBL/GenBank/DDBJ databases">
        <authorList>
            <person name="Jaros S."/>
            <person name="Januszkiewicz K."/>
            <person name="Wedrychowicz H."/>
        </authorList>
    </citation>
    <scope>NUCLEOTIDE SEQUENCE [LARGE SCALE GENOMIC DNA]</scope>
    <source>
        <strain evidence="15 16">DSM 8605</strain>
    </source>
</reference>
<dbReference type="Gene3D" id="3.30.590.20">
    <property type="match status" value="1"/>
</dbReference>
<organism evidence="15 16">
    <name type="scientific">Clostridium grantii DSM 8605</name>
    <dbReference type="NCBI Taxonomy" id="1121316"/>
    <lineage>
        <taxon>Bacteria</taxon>
        <taxon>Bacillati</taxon>
        <taxon>Bacillota</taxon>
        <taxon>Clostridia</taxon>
        <taxon>Eubacteriales</taxon>
        <taxon>Clostridiaceae</taxon>
        <taxon>Clostridium</taxon>
    </lineage>
</organism>
<dbReference type="SUPFAM" id="SSF56059">
    <property type="entry name" value="Glutathione synthetase ATP-binding domain-like"/>
    <property type="match status" value="1"/>
</dbReference>
<feature type="domain" description="ATP-grasp" evidence="14">
    <location>
        <begin position="522"/>
        <end position="778"/>
    </location>
</feature>
<dbReference type="GO" id="GO:0046872">
    <property type="term" value="F:metal ion binding"/>
    <property type="evidence" value="ECO:0007669"/>
    <property type="project" value="UniProtKB-KW"/>
</dbReference>
<sequence>MSEDKFELLKSIKKLGIEKDLIQGNFGIEKENVRVDKNGYLALSPHPNAFGSKLTNPYIITDFSESQIEMITPTFTKLEECYEFLENIHRIVLNELKDEYLWPQSMPPNLPEEEYIPVANYEDNADGNYQRLYRDHIAAVYGKKKLLISGIHYNFSFADKFLETLYKGLGEKDSFKNFKDDVYLKICRNFYRYSPILIYLFGASPSVHSSFDSRELENLDKISEDSYAVPKATSMRNSDKGYRNLEKFIVSYESVEAYARDITALVEAELIQSPKEYYSPIRLKTKKDKNILKYLLEKGIDYVELRFLDLNPLSKIGIDLETLQFIHLFIIYSLLKKEKNKKIELFHLENSDLVASFGRQEDMQIKISKDEEVSFDDWAKNIINEMKNMVKEIGVNDEYFSLIIKNAEDKIKHKHKSNSSIIYEGIKEKNYIDYHMGKAIEYAALNQINQFNLLGYEDLELSTQILLKDAIKRGTKVEVIDRNENFIMLSKDDKVEYIKQATKTSLDSYSTVLIMENKSVTKMVLEKNNIRVPEGKNYDEIILAKDDYSLFKGKAIVIKPKSTNFGLGITIFKEEFSQNLYNRAIDIAFSHDSSVIIEEFIEGKEYRIFVIGDQVVGILHRVPANICGDGKKTIKELVYEKNLDPLRGKGYKTPLEKINLGEAEEIFLEAQGFNFDYIPGDNQIVYLRENSNVSTGGDSIDYTDDIPDGYKKVAIAAARAVGATICGVDMMIKNLNEGYKEENYGIIELNFNPAIHIHCYPYKGKNRKLGDKILDILGF</sequence>
<dbReference type="RefSeq" id="WP_073335855.1">
    <property type="nucleotide sequence ID" value="NZ_FQXM01000002.1"/>
</dbReference>
<accession>A0A1M5QGL0</accession>
<dbReference type="Gene3D" id="3.30.1490.20">
    <property type="entry name" value="ATP-grasp fold, A domain"/>
    <property type="match status" value="1"/>
</dbReference>
<dbReference type="EC" id="6.3.2.2" evidence="13"/>
<dbReference type="GO" id="GO:0005829">
    <property type="term" value="C:cytosol"/>
    <property type="evidence" value="ECO:0007669"/>
    <property type="project" value="TreeGrafter"/>
</dbReference>
<dbReference type="Proteomes" id="UP000184447">
    <property type="component" value="Unassembled WGS sequence"/>
</dbReference>
<dbReference type="PROSITE" id="PS50975">
    <property type="entry name" value="ATP_GRASP"/>
    <property type="match status" value="1"/>
</dbReference>
<comment type="cofactor">
    <cofactor evidence="2">
        <name>Mg(2+)</name>
        <dbReference type="ChEBI" id="CHEBI:18420"/>
    </cofactor>
</comment>
<evidence type="ECO:0000256" key="2">
    <source>
        <dbReference type="ARBA" id="ARBA00001946"/>
    </source>
</evidence>
<dbReference type="InterPro" id="IPR014746">
    <property type="entry name" value="Gln_synth/guanido_kin_cat_dom"/>
</dbReference>
<dbReference type="HAMAP" id="MF_00782">
    <property type="entry name" value="Glut_biosynth"/>
    <property type="match status" value="1"/>
</dbReference>
<dbReference type="EC" id="6.3.2.3" evidence="13"/>
<comment type="pathway">
    <text evidence="13">Sulfur metabolism; glutathione biosynthesis; glutathione from L-cysteine and L-glutamate: step 2/2.</text>
</comment>
<keyword evidence="5 13" id="KW-0317">Glutathione biosynthesis</keyword>
<evidence type="ECO:0000256" key="9">
    <source>
        <dbReference type="ARBA" id="ARBA00022842"/>
    </source>
</evidence>
<dbReference type="Pfam" id="PF18419">
    <property type="entry name" value="ATP-grasp_6"/>
    <property type="match status" value="1"/>
</dbReference>
<dbReference type="InterPro" id="IPR006334">
    <property type="entry name" value="Glut_cys_ligase"/>
</dbReference>
<keyword evidence="8 13" id="KW-0067">ATP-binding</keyword>
<dbReference type="InterPro" id="IPR013651">
    <property type="entry name" value="ATP-grasp_RimK-type"/>
</dbReference>
<feature type="region of interest" description="Glutamate--cysteine ligase" evidence="13">
    <location>
        <begin position="1"/>
        <end position="365"/>
    </location>
</feature>
<comment type="pathway">
    <text evidence="3 13">Sulfur metabolism; glutathione biosynthesis; glutathione from L-cysteine and L-glutamate: step 1/2.</text>
</comment>
<comment type="catalytic activity">
    <reaction evidence="12 13">
        <text>L-cysteine + L-glutamate + ATP = gamma-L-glutamyl-L-cysteine + ADP + phosphate + H(+)</text>
        <dbReference type="Rhea" id="RHEA:13285"/>
        <dbReference type="ChEBI" id="CHEBI:15378"/>
        <dbReference type="ChEBI" id="CHEBI:29985"/>
        <dbReference type="ChEBI" id="CHEBI:30616"/>
        <dbReference type="ChEBI" id="CHEBI:35235"/>
        <dbReference type="ChEBI" id="CHEBI:43474"/>
        <dbReference type="ChEBI" id="CHEBI:58173"/>
        <dbReference type="ChEBI" id="CHEBI:456216"/>
        <dbReference type="EC" id="6.3.2.2"/>
    </reaction>
</comment>
<evidence type="ECO:0000256" key="5">
    <source>
        <dbReference type="ARBA" id="ARBA00022684"/>
    </source>
</evidence>
<dbReference type="InterPro" id="IPR013815">
    <property type="entry name" value="ATP_grasp_subdomain_1"/>
</dbReference>
<evidence type="ECO:0000313" key="15">
    <source>
        <dbReference type="EMBL" id="SHH13212.1"/>
    </source>
</evidence>
<dbReference type="GO" id="GO:0005524">
    <property type="term" value="F:ATP binding"/>
    <property type="evidence" value="ECO:0007669"/>
    <property type="project" value="UniProtKB-UniRule"/>
</dbReference>
<comment type="similarity">
    <text evidence="13">In the N-terminal section; belongs to the glutamate--cysteine ligase type 1 family. Type 2 subfamily.</text>
</comment>
<keyword evidence="16" id="KW-1185">Reference proteome</keyword>
<dbReference type="InterPro" id="IPR011761">
    <property type="entry name" value="ATP-grasp"/>
</dbReference>
<comment type="subunit">
    <text evidence="13">Monomer.</text>
</comment>
<dbReference type="NCBIfam" id="NF002688">
    <property type="entry name" value="PRK02471.1"/>
    <property type="match status" value="1"/>
</dbReference>
<dbReference type="InterPro" id="IPR040657">
    <property type="entry name" value="GshAB_ATP-grasp"/>
</dbReference>
<keyword evidence="9" id="KW-0460">Magnesium</keyword>
<dbReference type="PANTHER" id="PTHR38761">
    <property type="entry name" value="GLUTAMATE--CYSTEINE LIGASE"/>
    <property type="match status" value="1"/>
</dbReference>
<evidence type="ECO:0000256" key="13">
    <source>
        <dbReference type="HAMAP-Rule" id="MF_00782"/>
    </source>
</evidence>
<dbReference type="AlphaFoldDB" id="A0A1M5QGL0"/>
<evidence type="ECO:0000256" key="8">
    <source>
        <dbReference type="ARBA" id="ARBA00022840"/>
    </source>
</evidence>
<evidence type="ECO:0000256" key="12">
    <source>
        <dbReference type="ARBA" id="ARBA00048819"/>
    </source>
</evidence>
<comment type="function">
    <text evidence="13">Synthesizes glutathione from L-glutamate and L-cysteine via gamma-L-glutamyl-L-cysteine.</text>
</comment>
<dbReference type="Pfam" id="PF08443">
    <property type="entry name" value="RimK"/>
    <property type="match status" value="1"/>
</dbReference>
<evidence type="ECO:0000259" key="14">
    <source>
        <dbReference type="PROSITE" id="PS50975"/>
    </source>
</evidence>
<dbReference type="NCBIfam" id="TIGR01435">
    <property type="entry name" value="glu_cys_lig_rel"/>
    <property type="match status" value="1"/>
</dbReference>
<dbReference type="Gene3D" id="3.30.470.20">
    <property type="entry name" value="ATP-grasp fold, B domain"/>
    <property type="match status" value="2"/>
</dbReference>
<evidence type="ECO:0000256" key="10">
    <source>
        <dbReference type="ARBA" id="ARBA00023211"/>
    </source>
</evidence>
<evidence type="ECO:0000256" key="6">
    <source>
        <dbReference type="ARBA" id="ARBA00022723"/>
    </source>
</evidence>
<comment type="catalytic activity">
    <reaction evidence="13">
        <text>gamma-L-glutamyl-L-cysteine + glycine + ATP = glutathione + ADP + phosphate + H(+)</text>
        <dbReference type="Rhea" id="RHEA:13557"/>
        <dbReference type="ChEBI" id="CHEBI:15378"/>
        <dbReference type="ChEBI" id="CHEBI:30616"/>
        <dbReference type="ChEBI" id="CHEBI:43474"/>
        <dbReference type="ChEBI" id="CHEBI:57305"/>
        <dbReference type="ChEBI" id="CHEBI:57925"/>
        <dbReference type="ChEBI" id="CHEBI:58173"/>
        <dbReference type="ChEBI" id="CHEBI:456216"/>
        <dbReference type="EC" id="6.3.2.3"/>
    </reaction>
</comment>
<keyword evidence="6" id="KW-0479">Metal-binding</keyword>
<dbReference type="Pfam" id="PF04262">
    <property type="entry name" value="Glu_cys_ligase"/>
    <property type="match status" value="1"/>
</dbReference>
<proteinExistence type="inferred from homology"/>
<dbReference type="PANTHER" id="PTHR38761:SF1">
    <property type="entry name" value="GLUTAMATE--CYSTEINE LIGASE"/>
    <property type="match status" value="1"/>
</dbReference>
<dbReference type="SUPFAM" id="SSF55931">
    <property type="entry name" value="Glutamine synthetase/guanido kinase"/>
    <property type="match status" value="1"/>
</dbReference>
<evidence type="ECO:0000256" key="1">
    <source>
        <dbReference type="ARBA" id="ARBA00001936"/>
    </source>
</evidence>
<keyword evidence="7 13" id="KW-0547">Nucleotide-binding</keyword>
<dbReference type="STRING" id="1121316.SAMN02745207_00084"/>
<dbReference type="OrthoDB" id="9803907at2"/>
<comment type="cofactor">
    <cofactor evidence="1">
        <name>Mn(2+)</name>
        <dbReference type="ChEBI" id="CHEBI:29035"/>
    </cofactor>
</comment>
<keyword evidence="4 13" id="KW-0436">Ligase</keyword>
<keyword evidence="11 13" id="KW-0511">Multifunctional enzyme</keyword>
<name>A0A1M5QGL0_9CLOT</name>
<evidence type="ECO:0000256" key="7">
    <source>
        <dbReference type="ARBA" id="ARBA00022741"/>
    </source>
</evidence>
<evidence type="ECO:0000256" key="11">
    <source>
        <dbReference type="ARBA" id="ARBA00023268"/>
    </source>
</evidence>
<evidence type="ECO:0000256" key="3">
    <source>
        <dbReference type="ARBA" id="ARBA00005006"/>
    </source>
</evidence>
<gene>
    <name evidence="13" type="primary">gshAB</name>
    <name evidence="13" type="synonym">gshF</name>
    <name evidence="15" type="ORF">SAMN02745207_00084</name>
</gene>
<protein>
    <recommendedName>
        <fullName evidence="13">Glutathione biosynthesis bifunctional protein GshAB</fullName>
    </recommendedName>
    <alternativeName>
        <fullName evidence="13">Gamma-GCS-GS</fullName>
        <shortName evidence="13">GCS-GS</shortName>
    </alternativeName>
    <domain>
        <recommendedName>
            <fullName evidence="13">Glutamate--cysteine ligase</fullName>
            <ecNumber evidence="13">6.3.2.2</ecNumber>
        </recommendedName>
        <alternativeName>
            <fullName evidence="13">Gamma-ECS</fullName>
            <shortName evidence="13">GCS</shortName>
        </alternativeName>
        <alternativeName>
            <fullName evidence="13">Gamma-glutamylcysteine synthetase</fullName>
        </alternativeName>
    </domain>
    <domain>
        <recommendedName>
            <fullName evidence="13">Glutathione synthetase</fullName>
            <ecNumber evidence="13">6.3.2.3</ecNumber>
        </recommendedName>
        <alternativeName>
            <fullName evidence="13">GSH synthetase</fullName>
            <shortName evidence="13">GS</shortName>
            <shortName evidence="13">GSH-S</shortName>
            <shortName evidence="13">GSHase</shortName>
        </alternativeName>
        <alternativeName>
            <fullName evidence="13">Glutathione synthase</fullName>
        </alternativeName>
    </domain>
</protein>
<dbReference type="InterPro" id="IPR006335">
    <property type="entry name" value="Glut_biosynth"/>
</dbReference>
<dbReference type="GO" id="GO:0004357">
    <property type="term" value="F:glutamate-cysteine ligase activity"/>
    <property type="evidence" value="ECO:0007669"/>
    <property type="project" value="UniProtKB-UniRule"/>
</dbReference>